<gene>
    <name evidence="9" type="ORF">U7230_11800</name>
</gene>
<evidence type="ECO:0000313" key="10">
    <source>
        <dbReference type="Proteomes" id="UP001332192"/>
    </source>
</evidence>
<feature type="transmembrane region" description="Helical" evidence="6">
    <location>
        <begin position="400"/>
        <end position="427"/>
    </location>
</feature>
<feature type="transmembrane region" description="Helical" evidence="6">
    <location>
        <begin position="353"/>
        <end position="380"/>
    </location>
</feature>
<feature type="domain" description="MacB-like periplasmic core" evidence="8">
    <location>
        <begin position="15"/>
        <end position="260"/>
    </location>
</feature>
<dbReference type="PANTHER" id="PTHR30572:SF15">
    <property type="entry name" value="ABC TRANSPORTER PERMEASE"/>
    <property type="match status" value="1"/>
</dbReference>
<evidence type="ECO:0000256" key="3">
    <source>
        <dbReference type="ARBA" id="ARBA00022692"/>
    </source>
</evidence>
<reference evidence="9 10" key="1">
    <citation type="journal article" date="2024" name="Front. Microbiol.">
        <title>Novel thermophilic genera Geochorda gen. nov. and Carboxydochorda gen. nov. from the deep terrestrial subsurface reveal the ecophysiological diversity in the class Limnochordia.</title>
        <authorList>
            <person name="Karnachuk O.V."/>
            <person name="Lukina A.P."/>
            <person name="Avakyan M.R."/>
            <person name="Kadnikov V.V."/>
            <person name="Begmatov S."/>
            <person name="Beletsky A.V."/>
            <person name="Vlasova K.G."/>
            <person name="Novikov A.A."/>
            <person name="Shcherbakova V.A."/>
            <person name="Mardanov A.V."/>
            <person name="Ravin N.V."/>
        </authorList>
    </citation>
    <scope>NUCLEOTIDE SEQUENCE [LARGE SCALE GENOMIC DNA]</scope>
    <source>
        <strain evidence="9 10">L945</strain>
    </source>
</reference>
<keyword evidence="5 6" id="KW-0472">Membrane</keyword>
<feature type="transmembrane region" description="Helical" evidence="6">
    <location>
        <begin position="12"/>
        <end position="37"/>
    </location>
</feature>
<evidence type="ECO:0000256" key="4">
    <source>
        <dbReference type="ARBA" id="ARBA00022989"/>
    </source>
</evidence>
<dbReference type="Pfam" id="PF02687">
    <property type="entry name" value="FtsX"/>
    <property type="match status" value="1"/>
</dbReference>
<dbReference type="InterPro" id="IPR025857">
    <property type="entry name" value="MacB_PCD"/>
</dbReference>
<dbReference type="PANTHER" id="PTHR30572">
    <property type="entry name" value="MEMBRANE COMPONENT OF TRANSPORTER-RELATED"/>
    <property type="match status" value="1"/>
</dbReference>
<dbReference type="EMBL" id="CP141615">
    <property type="protein sequence ID" value="WRP16761.1"/>
    <property type="molecule type" value="Genomic_DNA"/>
</dbReference>
<keyword evidence="3 6" id="KW-0812">Transmembrane</keyword>
<evidence type="ECO:0000256" key="5">
    <source>
        <dbReference type="ARBA" id="ARBA00023136"/>
    </source>
</evidence>
<proteinExistence type="predicted"/>
<name>A0ABZ1BVR0_9FIRM</name>
<keyword evidence="10" id="KW-1185">Reference proteome</keyword>
<evidence type="ECO:0000313" key="9">
    <source>
        <dbReference type="EMBL" id="WRP16761.1"/>
    </source>
</evidence>
<evidence type="ECO:0000259" key="8">
    <source>
        <dbReference type="Pfam" id="PF12704"/>
    </source>
</evidence>
<dbReference type="InterPro" id="IPR003838">
    <property type="entry name" value="ABC3_permease_C"/>
</dbReference>
<dbReference type="Pfam" id="PF12704">
    <property type="entry name" value="MacB_PCD"/>
    <property type="match status" value="1"/>
</dbReference>
<comment type="subcellular location">
    <subcellularLocation>
        <location evidence="1">Cell membrane</location>
        <topology evidence="1">Multi-pass membrane protein</topology>
    </subcellularLocation>
</comment>
<keyword evidence="4 6" id="KW-1133">Transmembrane helix</keyword>
<sequence>MKVIFHVLRAHWGRSLMAVLQIGVAVGAVVAIVATGIPTLMGTGMGSAQLLEASYSAVGQEVNQFTQETIPVFTPDDVGVVVSQAEAVEAAAIFSPQTIVLVQAGQDVYATRGFAAVTPQLARIAGLEMVAGSFFTDADIQEREARVAAVSEPLARMLFGSAQAAVGQTLTMRPLREAMALMGFAAPGEQKGSEQSPQSLRVVGVYRPLTGDAVFQDLPMMLPATANPAMGETGSGREPRYSALYVKPKPGRVQEAQESVRLLLAPRVEQRAADPRYRDRIAGRTYELTVREPFTSSTLRSILSWQVAVTAGVGLLAAVVGGIAVLTVSLVNVTEQVRAIALRRALGATRRRVLGEILAQSLVLSGLGGLVGILLAWPIERLLEPALPTVSFLGGRLGEAYVALGWMIAVPAGLLLALGIGTLAGLYPAWDASRTAPAEAWREVA</sequence>
<feature type="domain" description="ABC3 transporter permease C-terminal" evidence="7">
    <location>
        <begin position="313"/>
        <end position="436"/>
    </location>
</feature>
<protein>
    <submittedName>
        <fullName evidence="9">ABC transporter permease</fullName>
    </submittedName>
</protein>
<evidence type="ECO:0000256" key="2">
    <source>
        <dbReference type="ARBA" id="ARBA00022475"/>
    </source>
</evidence>
<evidence type="ECO:0000256" key="6">
    <source>
        <dbReference type="SAM" id="Phobius"/>
    </source>
</evidence>
<dbReference type="InterPro" id="IPR050250">
    <property type="entry name" value="Macrolide_Exporter_MacB"/>
</dbReference>
<evidence type="ECO:0000259" key="7">
    <source>
        <dbReference type="Pfam" id="PF02687"/>
    </source>
</evidence>
<feature type="transmembrane region" description="Helical" evidence="6">
    <location>
        <begin position="305"/>
        <end position="333"/>
    </location>
</feature>
<evidence type="ECO:0000256" key="1">
    <source>
        <dbReference type="ARBA" id="ARBA00004651"/>
    </source>
</evidence>
<accession>A0ABZ1BVR0</accession>
<keyword evidence="2" id="KW-1003">Cell membrane</keyword>
<dbReference type="Proteomes" id="UP001332192">
    <property type="component" value="Chromosome"/>
</dbReference>
<dbReference type="RefSeq" id="WP_324716033.1">
    <property type="nucleotide sequence ID" value="NZ_CP141615.1"/>
</dbReference>
<organism evidence="9 10">
    <name type="scientific">Carboxydichorda subterranea</name>
    <dbReference type="NCBI Taxonomy" id="3109565"/>
    <lineage>
        <taxon>Bacteria</taxon>
        <taxon>Bacillati</taxon>
        <taxon>Bacillota</taxon>
        <taxon>Limnochordia</taxon>
        <taxon>Limnochordales</taxon>
        <taxon>Geochordaceae</taxon>
        <taxon>Carboxydichorda</taxon>
    </lineage>
</organism>